<organism evidence="1 2">
    <name type="scientific">Pontibacillus salipaludis</name>
    <dbReference type="NCBI Taxonomy" id="1697394"/>
    <lineage>
        <taxon>Bacteria</taxon>
        <taxon>Bacillati</taxon>
        <taxon>Bacillota</taxon>
        <taxon>Bacilli</taxon>
        <taxon>Bacillales</taxon>
        <taxon>Bacillaceae</taxon>
        <taxon>Pontibacillus</taxon>
    </lineage>
</organism>
<evidence type="ECO:0000313" key="1">
    <source>
        <dbReference type="EMBL" id="GGD12770.1"/>
    </source>
</evidence>
<accession>A0ABQ1Q5F6</accession>
<evidence type="ECO:0000313" key="2">
    <source>
        <dbReference type="Proteomes" id="UP000642571"/>
    </source>
</evidence>
<dbReference type="EMBL" id="BMIN01000008">
    <property type="protein sequence ID" value="GGD12770.1"/>
    <property type="molecule type" value="Genomic_DNA"/>
</dbReference>
<name>A0ABQ1Q5F6_9BACI</name>
<proteinExistence type="predicted"/>
<sequence length="145" mass="16973">MNTKLLQRYESIKSILDIAVNRKDSFIVAEEAISFSAKRFVLKYYYRDEEATKRQIKKVNSIIKDSYNIDSLKSHNNLDYRDEEIDKLEVFGEVNARIIGNELSINVNTHSHQKNFTFNERDTMDSFVHFLENEISKEATELSLG</sequence>
<comment type="caution">
    <text evidence="1">The sequence shown here is derived from an EMBL/GenBank/DDBJ whole genome shotgun (WGS) entry which is preliminary data.</text>
</comment>
<gene>
    <name evidence="1" type="ORF">GCM10011389_20400</name>
</gene>
<reference evidence="2" key="1">
    <citation type="journal article" date="2019" name="Int. J. Syst. Evol. Microbiol.">
        <title>The Global Catalogue of Microorganisms (GCM) 10K type strain sequencing project: providing services to taxonomists for standard genome sequencing and annotation.</title>
        <authorList>
            <consortium name="The Broad Institute Genomics Platform"/>
            <consortium name="The Broad Institute Genome Sequencing Center for Infectious Disease"/>
            <person name="Wu L."/>
            <person name="Ma J."/>
        </authorList>
    </citation>
    <scope>NUCLEOTIDE SEQUENCE [LARGE SCALE GENOMIC DNA]</scope>
    <source>
        <strain evidence="2">CGMCC 1.15353</strain>
    </source>
</reference>
<dbReference type="RefSeq" id="WP_188653403.1">
    <property type="nucleotide sequence ID" value="NZ_BMIN01000008.1"/>
</dbReference>
<protein>
    <submittedName>
        <fullName evidence="1">Uncharacterized protein</fullName>
    </submittedName>
</protein>
<keyword evidence="2" id="KW-1185">Reference proteome</keyword>
<dbReference type="Proteomes" id="UP000642571">
    <property type="component" value="Unassembled WGS sequence"/>
</dbReference>